<dbReference type="Proteomes" id="UP000824890">
    <property type="component" value="Unassembled WGS sequence"/>
</dbReference>
<evidence type="ECO:0000313" key="4">
    <source>
        <dbReference type="Proteomes" id="UP000824890"/>
    </source>
</evidence>
<organism evidence="3 4">
    <name type="scientific">Brassica napus</name>
    <name type="common">Rape</name>
    <dbReference type="NCBI Taxonomy" id="3708"/>
    <lineage>
        <taxon>Eukaryota</taxon>
        <taxon>Viridiplantae</taxon>
        <taxon>Streptophyta</taxon>
        <taxon>Embryophyta</taxon>
        <taxon>Tracheophyta</taxon>
        <taxon>Spermatophyta</taxon>
        <taxon>Magnoliopsida</taxon>
        <taxon>eudicotyledons</taxon>
        <taxon>Gunneridae</taxon>
        <taxon>Pentapetalae</taxon>
        <taxon>rosids</taxon>
        <taxon>malvids</taxon>
        <taxon>Brassicales</taxon>
        <taxon>Brassicaceae</taxon>
        <taxon>Brassiceae</taxon>
        <taxon>Brassica</taxon>
    </lineage>
</organism>
<evidence type="ECO:0000313" key="3">
    <source>
        <dbReference type="EMBL" id="KAH0934569.1"/>
    </source>
</evidence>
<feature type="domain" description="CRIB" evidence="2">
    <location>
        <begin position="36"/>
        <end position="49"/>
    </location>
</feature>
<sequence length="194" mass="20951">VCSCVLKMVSPMKGLLKGLRYIARIFEDEKEPEMQIGQPTDVKHVAHIGWEGPSATTPSWMHDYKPPEDEAKGSSEKKPASSRERQKNKGRRKSSTSTNSPAESPARPRRSTGKQREQSTGSGSESGSGLDIPQQNDQSVVQKTPRQKKSKGTAAVRGGGGEPPLPVPPVESKETDISVRAVYPCVGLESSTGR</sequence>
<feature type="region of interest" description="Disordered" evidence="1">
    <location>
        <begin position="50"/>
        <end position="178"/>
    </location>
</feature>
<keyword evidence="4" id="KW-1185">Reference proteome</keyword>
<dbReference type="Pfam" id="PF00786">
    <property type="entry name" value="PBD"/>
    <property type="match status" value="1"/>
</dbReference>
<protein>
    <recommendedName>
        <fullName evidence="2">CRIB domain-containing protein</fullName>
    </recommendedName>
</protein>
<dbReference type="PROSITE" id="PS50108">
    <property type="entry name" value="CRIB"/>
    <property type="match status" value="1"/>
</dbReference>
<dbReference type="InterPro" id="IPR000095">
    <property type="entry name" value="CRIB_dom"/>
</dbReference>
<gene>
    <name evidence="3" type="ORF">HID58_011686</name>
</gene>
<comment type="caution">
    <text evidence="3">The sequence shown here is derived from an EMBL/GenBank/DDBJ whole genome shotgun (WGS) entry which is preliminary data.</text>
</comment>
<reference evidence="3 4" key="1">
    <citation type="submission" date="2021-05" db="EMBL/GenBank/DDBJ databases">
        <title>Genome Assembly of Synthetic Allotetraploid Brassica napus Reveals Homoeologous Exchanges between Subgenomes.</title>
        <authorList>
            <person name="Davis J.T."/>
        </authorList>
    </citation>
    <scope>NUCLEOTIDE SEQUENCE [LARGE SCALE GENOMIC DNA]</scope>
    <source>
        <strain evidence="4">cv. Da-Ae</strain>
        <tissue evidence="3">Seedling</tissue>
    </source>
</reference>
<feature type="compositionally biased region" description="Polar residues" evidence="1">
    <location>
        <begin position="133"/>
        <end position="144"/>
    </location>
</feature>
<accession>A0ABQ8DZ07</accession>
<evidence type="ECO:0000259" key="2">
    <source>
        <dbReference type="PROSITE" id="PS50108"/>
    </source>
</evidence>
<feature type="non-terminal residue" evidence="3">
    <location>
        <position position="1"/>
    </location>
</feature>
<feature type="compositionally biased region" description="Low complexity" evidence="1">
    <location>
        <begin position="119"/>
        <end position="129"/>
    </location>
</feature>
<evidence type="ECO:0000256" key="1">
    <source>
        <dbReference type="SAM" id="MobiDB-lite"/>
    </source>
</evidence>
<dbReference type="PANTHER" id="PTHR46325">
    <property type="entry name" value="CRIB DOMAIN-CONTAINING PROTEIN RIC8"/>
    <property type="match status" value="1"/>
</dbReference>
<dbReference type="PANTHER" id="PTHR46325:SF14">
    <property type="entry name" value="CRIB DOMAIN-CONTAINING PROTEIN RIC5"/>
    <property type="match status" value="1"/>
</dbReference>
<dbReference type="EMBL" id="JAGKQM010000003">
    <property type="protein sequence ID" value="KAH0934569.1"/>
    <property type="molecule type" value="Genomic_DNA"/>
</dbReference>
<name>A0ABQ8DZ07_BRANA</name>
<proteinExistence type="predicted"/>
<feature type="compositionally biased region" description="Basic and acidic residues" evidence="1">
    <location>
        <begin position="62"/>
        <end position="87"/>
    </location>
</feature>
<dbReference type="SMART" id="SM00285">
    <property type="entry name" value="PBD"/>
    <property type="match status" value="1"/>
</dbReference>
<dbReference type="CDD" id="cd00132">
    <property type="entry name" value="CRIB"/>
    <property type="match status" value="1"/>
</dbReference>